<reference evidence="2" key="1">
    <citation type="journal article" date="2019" name="Int. J. Syst. Evol. Microbiol.">
        <title>The Global Catalogue of Microorganisms (GCM) 10K type strain sequencing project: providing services to taxonomists for standard genome sequencing and annotation.</title>
        <authorList>
            <consortium name="The Broad Institute Genomics Platform"/>
            <consortium name="The Broad Institute Genome Sequencing Center for Infectious Disease"/>
            <person name="Wu L."/>
            <person name="Ma J."/>
        </authorList>
    </citation>
    <scope>NUCLEOTIDE SEQUENCE [LARGE SCALE GENOMIC DNA]</scope>
    <source>
        <strain evidence="2">KCTC 33575</strain>
    </source>
</reference>
<dbReference type="SUPFAM" id="SSF51735">
    <property type="entry name" value="NAD(P)-binding Rossmann-fold domains"/>
    <property type="match status" value="1"/>
</dbReference>
<protein>
    <recommendedName>
        <fullName evidence="3">SDR family NAD(P)-dependent oxidoreductase</fullName>
    </recommendedName>
</protein>
<name>A0ABW5WWV6_9STAP</name>
<evidence type="ECO:0000313" key="1">
    <source>
        <dbReference type="EMBL" id="MFD2830895.1"/>
    </source>
</evidence>
<evidence type="ECO:0008006" key="3">
    <source>
        <dbReference type="Google" id="ProtNLM"/>
    </source>
</evidence>
<organism evidence="1 2">
    <name type="scientific">Corticicoccus populi</name>
    <dbReference type="NCBI Taxonomy" id="1812821"/>
    <lineage>
        <taxon>Bacteria</taxon>
        <taxon>Bacillati</taxon>
        <taxon>Bacillota</taxon>
        <taxon>Bacilli</taxon>
        <taxon>Bacillales</taxon>
        <taxon>Staphylococcaceae</taxon>
        <taxon>Corticicoccus</taxon>
    </lineage>
</organism>
<evidence type="ECO:0000313" key="2">
    <source>
        <dbReference type="Proteomes" id="UP001597519"/>
    </source>
</evidence>
<proteinExistence type="predicted"/>
<gene>
    <name evidence="1" type="ORF">ACFSX4_10520</name>
</gene>
<dbReference type="Proteomes" id="UP001597519">
    <property type="component" value="Unassembled WGS sequence"/>
</dbReference>
<keyword evidence="2" id="KW-1185">Reference proteome</keyword>
<dbReference type="InterPro" id="IPR036291">
    <property type="entry name" value="NAD(P)-bd_dom_sf"/>
</dbReference>
<dbReference type="EMBL" id="JBHUOQ010000004">
    <property type="protein sequence ID" value="MFD2830895.1"/>
    <property type="molecule type" value="Genomic_DNA"/>
</dbReference>
<comment type="caution">
    <text evidence="1">The sequence shown here is derived from an EMBL/GenBank/DDBJ whole genome shotgun (WGS) entry which is preliminary data.</text>
</comment>
<sequence>MSKVIWITGASSGFGFSAAQDLLRYTNHNCVCQCEKDGQVEYFRG</sequence>
<dbReference type="RefSeq" id="WP_377774361.1">
    <property type="nucleotide sequence ID" value="NZ_JBHUOQ010000004.1"/>
</dbReference>
<accession>A0ABW5WWV6</accession>